<dbReference type="InterPro" id="IPR050900">
    <property type="entry name" value="Transposase_IS3/IS150/IS904"/>
</dbReference>
<evidence type="ECO:0000259" key="2">
    <source>
        <dbReference type="PROSITE" id="PS50994"/>
    </source>
</evidence>
<reference evidence="3" key="1">
    <citation type="submission" date="2020-08" db="EMBL/GenBank/DDBJ databases">
        <title>Genome public.</title>
        <authorList>
            <person name="Liu C."/>
            <person name="Sun Q."/>
        </authorList>
    </citation>
    <scope>NUCLEOTIDE SEQUENCE</scope>
    <source>
        <strain evidence="3">NSJ-63</strain>
    </source>
</reference>
<dbReference type="PROSITE" id="PS50994">
    <property type="entry name" value="INTEGRASE"/>
    <property type="match status" value="1"/>
</dbReference>
<feature type="domain" description="Integrase catalytic" evidence="2">
    <location>
        <begin position="179"/>
        <end position="341"/>
    </location>
</feature>
<gene>
    <name evidence="3" type="ORF">H8693_10590</name>
</gene>
<dbReference type="InterPro" id="IPR036397">
    <property type="entry name" value="RNaseH_sf"/>
</dbReference>
<dbReference type="SUPFAM" id="SSF53098">
    <property type="entry name" value="Ribonuclease H-like"/>
    <property type="match status" value="1"/>
</dbReference>
<dbReference type="EMBL" id="JACRSS010000010">
    <property type="protein sequence ID" value="MBC8539363.1"/>
    <property type="molecule type" value="Genomic_DNA"/>
</dbReference>
<name>A0A926DIB3_9FIRM</name>
<dbReference type="Gene3D" id="3.30.420.10">
    <property type="entry name" value="Ribonuclease H-like superfamily/Ribonuclease H"/>
    <property type="match status" value="1"/>
</dbReference>
<comment type="caution">
    <text evidence="3">The sequence shown here is derived from an EMBL/GenBank/DDBJ whole genome shotgun (WGS) entry which is preliminary data.</text>
</comment>
<dbReference type="PANTHER" id="PTHR46889">
    <property type="entry name" value="TRANSPOSASE INSF FOR INSERTION SEQUENCE IS3B-RELATED"/>
    <property type="match status" value="1"/>
</dbReference>
<dbReference type="InterPro" id="IPR001584">
    <property type="entry name" value="Integrase_cat-core"/>
</dbReference>
<dbReference type="AlphaFoldDB" id="A0A926DIB3"/>
<dbReference type="RefSeq" id="WP_249280938.1">
    <property type="nucleotide sequence ID" value="NZ_JACRSS010000010.1"/>
</dbReference>
<feature type="non-terminal residue" evidence="3">
    <location>
        <position position="1"/>
    </location>
</feature>
<dbReference type="GO" id="GO:0003676">
    <property type="term" value="F:nucleic acid binding"/>
    <property type="evidence" value="ECO:0007669"/>
    <property type="project" value="InterPro"/>
</dbReference>
<organism evidence="3 4">
    <name type="scientific">Guopingia tenuis</name>
    <dbReference type="NCBI Taxonomy" id="2763656"/>
    <lineage>
        <taxon>Bacteria</taxon>
        <taxon>Bacillati</taxon>
        <taxon>Bacillota</taxon>
        <taxon>Clostridia</taxon>
        <taxon>Christensenellales</taxon>
        <taxon>Christensenellaceae</taxon>
        <taxon>Guopingia</taxon>
    </lineage>
</organism>
<evidence type="ECO:0000313" key="3">
    <source>
        <dbReference type="EMBL" id="MBC8539363.1"/>
    </source>
</evidence>
<evidence type="ECO:0000313" key="4">
    <source>
        <dbReference type="Proteomes" id="UP000617951"/>
    </source>
</evidence>
<dbReference type="Pfam" id="PF13333">
    <property type="entry name" value="rve_2"/>
    <property type="match status" value="1"/>
</dbReference>
<proteinExistence type="predicted"/>
<dbReference type="InterPro" id="IPR025948">
    <property type="entry name" value="HTH-like_dom"/>
</dbReference>
<dbReference type="Proteomes" id="UP000617951">
    <property type="component" value="Unassembled WGS sequence"/>
</dbReference>
<dbReference type="GO" id="GO:0015074">
    <property type="term" value="P:DNA integration"/>
    <property type="evidence" value="ECO:0007669"/>
    <property type="project" value="InterPro"/>
</dbReference>
<evidence type="ECO:0000256" key="1">
    <source>
        <dbReference type="ARBA" id="ARBA00002286"/>
    </source>
</evidence>
<dbReference type="InterPro" id="IPR048020">
    <property type="entry name" value="Transpos_IS3"/>
</dbReference>
<accession>A0A926DIB3</accession>
<comment type="function">
    <text evidence="1">Involved in the transposition of the insertion sequence.</text>
</comment>
<sequence>KSTFYSWLKTYREEQENNKRKPVNIRNFHLLENKVARLEGIVKILQSVSCTARSPLKDKLYAAEKLYGKYSVHMICEALAIPRGTFYNHIFRNKKDNTWYSKRKEELRIRIQEIYDENNQIFGARKIAAVMRNEGVKVSEEMVRTLMRDMGISSIRQVAKKLYEEEKRKHKNYLNQEFNPHAPNEVWASDVTYFKFHDKAFYICVVMDLYARLVIGYKIGKKNSTQLVKSTFRQVYLKRQPNTDLIFHTDRGLNYTSKTMADYLRSLGITHSFSRPYVPYDNSVVESFFSSMKREELYRTKYKSEKDFYHAVDKYVIFYNTKRPHAKLKYKTPEQKEQEYALKHADLPESSDRQIGS</sequence>
<keyword evidence="4" id="KW-1185">Reference proteome</keyword>
<protein>
    <submittedName>
        <fullName evidence="3">IS3 family transposase</fullName>
    </submittedName>
</protein>
<dbReference type="InterPro" id="IPR012337">
    <property type="entry name" value="RNaseH-like_sf"/>
</dbReference>
<dbReference type="PANTHER" id="PTHR46889:SF5">
    <property type="entry name" value="INTEGRASE PROTEIN"/>
    <property type="match status" value="1"/>
</dbReference>
<dbReference type="Pfam" id="PF13276">
    <property type="entry name" value="HTH_21"/>
    <property type="match status" value="1"/>
</dbReference>
<dbReference type="NCBIfam" id="NF033516">
    <property type="entry name" value="transpos_IS3"/>
    <property type="match status" value="1"/>
</dbReference>
<dbReference type="Pfam" id="PF00665">
    <property type="entry name" value="rve"/>
    <property type="match status" value="1"/>
</dbReference>